<evidence type="ECO:0000256" key="1">
    <source>
        <dbReference type="ARBA" id="ARBA00006284"/>
    </source>
</evidence>
<dbReference type="InterPro" id="IPR004381">
    <property type="entry name" value="Glycerate_kinase"/>
</dbReference>
<reference evidence="5 6" key="1">
    <citation type="submission" date="2013-02" db="EMBL/GenBank/DDBJ databases">
        <title>The Genome Sequence of Enterococcus phoeniculicola BAA-412.</title>
        <authorList>
            <consortium name="The Broad Institute Genome Sequencing Platform"/>
            <consortium name="The Broad Institute Genome Sequencing Center for Infectious Disease"/>
            <person name="Earl A.M."/>
            <person name="Gilmore M.S."/>
            <person name="Lebreton F."/>
            <person name="Walker B."/>
            <person name="Young S.K."/>
            <person name="Zeng Q."/>
            <person name="Gargeya S."/>
            <person name="Fitzgerald M."/>
            <person name="Haas B."/>
            <person name="Abouelleil A."/>
            <person name="Alvarado L."/>
            <person name="Arachchi H.M."/>
            <person name="Berlin A.M."/>
            <person name="Chapman S.B."/>
            <person name="Dewar J."/>
            <person name="Goldberg J."/>
            <person name="Griggs A."/>
            <person name="Gujja S."/>
            <person name="Hansen M."/>
            <person name="Howarth C."/>
            <person name="Imamovic A."/>
            <person name="Larimer J."/>
            <person name="McCowan C."/>
            <person name="Murphy C."/>
            <person name="Neiman D."/>
            <person name="Pearson M."/>
            <person name="Priest M."/>
            <person name="Roberts A."/>
            <person name="Saif S."/>
            <person name="Shea T."/>
            <person name="Sisk P."/>
            <person name="Sykes S."/>
            <person name="Wortman J."/>
            <person name="Nusbaum C."/>
            <person name="Birren B."/>
        </authorList>
    </citation>
    <scope>NUCLEOTIDE SEQUENCE [LARGE SCALE GENOMIC DNA]</scope>
    <source>
        <strain evidence="5 6">ATCC BAA-412</strain>
    </source>
</reference>
<dbReference type="Gene3D" id="3.90.1510.10">
    <property type="entry name" value="Glycerate kinase, domain 2"/>
    <property type="match status" value="1"/>
</dbReference>
<evidence type="ECO:0000256" key="4">
    <source>
        <dbReference type="PIRNR" id="PIRNR006078"/>
    </source>
</evidence>
<dbReference type="PANTHER" id="PTHR21599:SF0">
    <property type="entry name" value="GLYCERATE KINASE"/>
    <property type="match status" value="1"/>
</dbReference>
<dbReference type="STRING" id="154621.RV11_GL002323"/>
<evidence type="ECO:0000313" key="5">
    <source>
        <dbReference type="EMBL" id="EOL47162.1"/>
    </source>
</evidence>
<dbReference type="AlphaFoldDB" id="R3WI89"/>
<evidence type="ECO:0000313" key="6">
    <source>
        <dbReference type="Proteomes" id="UP000013785"/>
    </source>
</evidence>
<dbReference type="PATRIC" id="fig|1158610.3.peg.667"/>
<keyword evidence="3 4" id="KW-0418">Kinase</keyword>
<comment type="caution">
    <text evidence="5">The sequence shown here is derived from an EMBL/GenBank/DDBJ whole genome shotgun (WGS) entry which is preliminary data.</text>
</comment>
<gene>
    <name evidence="5" type="ORF">UC3_00693</name>
</gene>
<dbReference type="GO" id="GO:0008887">
    <property type="term" value="F:glycerate kinase activity"/>
    <property type="evidence" value="ECO:0007669"/>
    <property type="project" value="UniProtKB-UniRule"/>
</dbReference>
<dbReference type="InterPro" id="IPR018197">
    <property type="entry name" value="Glycerate_kinase_RE-like"/>
</dbReference>
<proteinExistence type="inferred from homology"/>
<comment type="similarity">
    <text evidence="1 4">Belongs to the glycerate kinase type-1 family.</text>
</comment>
<dbReference type="SUPFAM" id="SSF110738">
    <property type="entry name" value="Glycerate kinase I"/>
    <property type="match status" value="1"/>
</dbReference>
<keyword evidence="6" id="KW-1185">Reference proteome</keyword>
<dbReference type="eggNOG" id="COG1929">
    <property type="taxonomic scope" value="Bacteria"/>
</dbReference>
<dbReference type="InterPro" id="IPR036129">
    <property type="entry name" value="Glycerate_kinase_sf"/>
</dbReference>
<dbReference type="RefSeq" id="WP_010767366.1">
    <property type="nucleotide sequence ID" value="NZ_ASWE01000004.1"/>
</dbReference>
<dbReference type="Pfam" id="PF02595">
    <property type="entry name" value="Gly_kinase"/>
    <property type="match status" value="1"/>
</dbReference>
<dbReference type="OrthoDB" id="9774290at2"/>
<dbReference type="PIRSF" id="PIRSF006078">
    <property type="entry name" value="GlxK"/>
    <property type="match status" value="1"/>
</dbReference>
<keyword evidence="2 4" id="KW-0808">Transferase</keyword>
<dbReference type="Gene3D" id="3.40.50.10350">
    <property type="entry name" value="Glycerate kinase, domain 1"/>
    <property type="match status" value="1"/>
</dbReference>
<dbReference type="HOGENOM" id="CLU_028255_0_0_9"/>
<name>R3WI89_9ENTE</name>
<sequence>MKVTIAIDSFKESATSFALAHAIQKGIEDLVETVIPIPISDGGEGTIEAISAALPGEICSLKTVNSFGEDIRANYFLTIINGLPTAVIESSSVVGIHFSNNRKNQAYSTSSYGLGQMISAIIDQEIKQIIITLGGSGTTDGGLGMLQGLGAELFDAKNNRLMPSLHSNPLLSAHSLSLDSLKEKLANIHLIIANDVQNPYCGSNGAAYIFGPQKGLTEEEVVLLDEKLTKIAESMQNQGYQDLKLASGAGAAGGLGGAFAWLGAEMQSGFSLVADLIGLEEHLRTSDWVITGEGRLDAQSSAGKVPYGVANLAKKYRTHTLLLCGSYKEIPKQTLFDGIFSIQHEPVSLNQAMDTAYTLKNITELSRQIFQLICLTQKNSQ</sequence>
<dbReference type="GO" id="GO:0031388">
    <property type="term" value="P:organic acid phosphorylation"/>
    <property type="evidence" value="ECO:0007669"/>
    <property type="project" value="UniProtKB-UniRule"/>
</dbReference>
<dbReference type="InterPro" id="IPR018193">
    <property type="entry name" value="Glyc_kinase_flavodox-like_fold"/>
</dbReference>
<dbReference type="EMBL" id="AJAT01000009">
    <property type="protein sequence ID" value="EOL47162.1"/>
    <property type="molecule type" value="Genomic_DNA"/>
</dbReference>
<dbReference type="Proteomes" id="UP000013785">
    <property type="component" value="Unassembled WGS sequence"/>
</dbReference>
<protein>
    <submittedName>
        <fullName evidence="5">Glycerate kinase</fullName>
    </submittedName>
</protein>
<dbReference type="PANTHER" id="PTHR21599">
    <property type="entry name" value="GLYCERATE KINASE"/>
    <property type="match status" value="1"/>
</dbReference>
<accession>R3WI89</accession>
<dbReference type="NCBIfam" id="TIGR00045">
    <property type="entry name" value="glycerate kinase"/>
    <property type="match status" value="1"/>
</dbReference>
<evidence type="ECO:0000256" key="3">
    <source>
        <dbReference type="ARBA" id="ARBA00022777"/>
    </source>
</evidence>
<evidence type="ECO:0000256" key="2">
    <source>
        <dbReference type="ARBA" id="ARBA00022679"/>
    </source>
</evidence>
<organism evidence="5 6">
    <name type="scientific">Enterococcus phoeniculicola ATCC BAA-412</name>
    <dbReference type="NCBI Taxonomy" id="1158610"/>
    <lineage>
        <taxon>Bacteria</taxon>
        <taxon>Bacillati</taxon>
        <taxon>Bacillota</taxon>
        <taxon>Bacilli</taxon>
        <taxon>Lactobacillales</taxon>
        <taxon>Enterococcaceae</taxon>
        <taxon>Enterococcus</taxon>
    </lineage>
</organism>